<dbReference type="AlphaFoldDB" id="A0A4Y8RMB4"/>
<keyword evidence="3" id="KW-1185">Reference proteome</keyword>
<keyword evidence="1" id="KW-0732">Signal</keyword>
<evidence type="ECO:0000313" key="2">
    <source>
        <dbReference type="EMBL" id="TFF24792.1"/>
    </source>
</evidence>
<dbReference type="RefSeq" id="WP_134760961.1">
    <property type="nucleotide sequence ID" value="NZ_SOZD01000002.1"/>
</dbReference>
<evidence type="ECO:0000313" key="3">
    <source>
        <dbReference type="Proteomes" id="UP000298179"/>
    </source>
</evidence>
<reference evidence="2 3" key="1">
    <citation type="submission" date="2019-03" db="EMBL/GenBank/DDBJ databases">
        <title>Jiella endophytica sp. nov., a novel endophytic bacterium isolated from root of Ficus microcarpa Linn. f.</title>
        <authorList>
            <person name="Tuo L."/>
        </authorList>
    </citation>
    <scope>NUCLEOTIDE SEQUENCE [LARGE SCALE GENOMIC DNA]</scope>
    <source>
        <strain evidence="2 3">CBS5Q-3</strain>
    </source>
</reference>
<name>A0A4Y8RMB4_9HYPH</name>
<gene>
    <name evidence="2" type="ORF">E3C22_05180</name>
</gene>
<accession>A0A4Y8RMB4</accession>
<organism evidence="2 3">
    <name type="scientific">Jiella endophytica</name>
    <dbReference type="NCBI Taxonomy" id="2558362"/>
    <lineage>
        <taxon>Bacteria</taxon>
        <taxon>Pseudomonadati</taxon>
        <taxon>Pseudomonadota</taxon>
        <taxon>Alphaproteobacteria</taxon>
        <taxon>Hyphomicrobiales</taxon>
        <taxon>Aurantimonadaceae</taxon>
        <taxon>Jiella</taxon>
    </lineage>
</organism>
<proteinExistence type="predicted"/>
<sequence length="70" mass="7392">MSQKILLCALLDLTCFMAGGALASVVGESPASTRAIASLDSNSGNPTLDQRMFENGGRQQNRRVEIVIAP</sequence>
<dbReference type="Proteomes" id="UP000298179">
    <property type="component" value="Unassembled WGS sequence"/>
</dbReference>
<feature type="chain" id="PRO_5021340555" evidence="1">
    <location>
        <begin position="24"/>
        <end position="70"/>
    </location>
</feature>
<feature type="signal peptide" evidence="1">
    <location>
        <begin position="1"/>
        <end position="23"/>
    </location>
</feature>
<evidence type="ECO:0000256" key="1">
    <source>
        <dbReference type="SAM" id="SignalP"/>
    </source>
</evidence>
<dbReference type="EMBL" id="SOZD01000002">
    <property type="protein sequence ID" value="TFF24792.1"/>
    <property type="molecule type" value="Genomic_DNA"/>
</dbReference>
<protein>
    <submittedName>
        <fullName evidence="2">Uncharacterized protein</fullName>
    </submittedName>
</protein>
<comment type="caution">
    <text evidence="2">The sequence shown here is derived from an EMBL/GenBank/DDBJ whole genome shotgun (WGS) entry which is preliminary data.</text>
</comment>